<evidence type="ECO:0000256" key="11">
    <source>
        <dbReference type="ARBA" id="ARBA00022927"/>
    </source>
</evidence>
<dbReference type="GO" id="GO:0046933">
    <property type="term" value="F:proton-transporting ATP synthase activity, rotational mechanism"/>
    <property type="evidence" value="ECO:0007669"/>
    <property type="project" value="TreeGrafter"/>
</dbReference>
<dbReference type="STRING" id="555778.Hneap_0436"/>
<dbReference type="SUPFAM" id="SSF52540">
    <property type="entry name" value="P-loop containing nucleoside triphosphate hydrolases"/>
    <property type="match status" value="1"/>
</dbReference>
<dbReference type="NCBIfam" id="TIGR01026">
    <property type="entry name" value="fliI_yscN"/>
    <property type="match status" value="1"/>
</dbReference>
<evidence type="ECO:0000313" key="18">
    <source>
        <dbReference type="EMBL" id="ACX95293.1"/>
    </source>
</evidence>
<dbReference type="GO" id="GO:0008564">
    <property type="term" value="F:protein-exporting ATPase activity"/>
    <property type="evidence" value="ECO:0007669"/>
    <property type="project" value="UniProtKB-EC"/>
</dbReference>
<keyword evidence="9" id="KW-1005">Bacterial flagellum biogenesis</keyword>
<dbReference type="Pfam" id="PF18269">
    <property type="entry name" value="T3SS_ATPase_C"/>
    <property type="match status" value="1"/>
</dbReference>
<dbReference type="PANTHER" id="PTHR15184">
    <property type="entry name" value="ATP SYNTHASE"/>
    <property type="match status" value="1"/>
</dbReference>
<evidence type="ECO:0000256" key="8">
    <source>
        <dbReference type="ARBA" id="ARBA00022781"/>
    </source>
</evidence>
<keyword evidence="18" id="KW-0282">Flagellum</keyword>
<keyword evidence="15" id="KW-0066">ATP synthesis</keyword>
<keyword evidence="19" id="KW-1185">Reference proteome</keyword>
<keyword evidence="13" id="KW-0406">Ion transport</keyword>
<dbReference type="InterPro" id="IPR040627">
    <property type="entry name" value="T3SS_ATPase_C"/>
</dbReference>
<keyword evidence="10" id="KW-0067">ATP-binding</keyword>
<evidence type="ECO:0000259" key="17">
    <source>
        <dbReference type="SMART" id="SM00382"/>
    </source>
</evidence>
<dbReference type="KEGG" id="hna:Hneap_0436"/>
<dbReference type="GO" id="GO:0030257">
    <property type="term" value="C:type III protein secretion system complex"/>
    <property type="evidence" value="ECO:0007669"/>
    <property type="project" value="InterPro"/>
</dbReference>
<keyword evidence="11" id="KW-0653">Protein transport</keyword>
<evidence type="ECO:0000256" key="1">
    <source>
        <dbReference type="ARBA" id="ARBA00004496"/>
    </source>
</evidence>
<accession>D0KXX0</accession>
<dbReference type="InterPro" id="IPR020003">
    <property type="entry name" value="ATPase_a/bsu_AS"/>
</dbReference>
<evidence type="ECO:0000256" key="2">
    <source>
        <dbReference type="ARBA" id="ARBA00008936"/>
    </source>
</evidence>
<dbReference type="GO" id="GO:0071973">
    <property type="term" value="P:bacterial-type flagellum-dependent cell motility"/>
    <property type="evidence" value="ECO:0007669"/>
    <property type="project" value="InterPro"/>
</dbReference>
<dbReference type="AlphaFoldDB" id="D0KXX0"/>
<evidence type="ECO:0000256" key="12">
    <source>
        <dbReference type="ARBA" id="ARBA00022967"/>
    </source>
</evidence>
<dbReference type="HOGENOM" id="CLU_022398_5_1_6"/>
<keyword evidence="14" id="KW-1006">Bacterial flagellum protein export</keyword>
<comment type="similarity">
    <text evidence="2">Belongs to the ATPase alpha/beta chains family.</text>
</comment>
<feature type="domain" description="AAA+ ATPase" evidence="17">
    <location>
        <begin position="182"/>
        <end position="366"/>
    </location>
</feature>
<dbReference type="GO" id="GO:0005737">
    <property type="term" value="C:cytoplasm"/>
    <property type="evidence" value="ECO:0007669"/>
    <property type="project" value="UniProtKB-SubCell"/>
</dbReference>
<dbReference type="PANTHER" id="PTHR15184:SF81">
    <property type="entry name" value="FLAGELLUM-SPECIFIC ATP SYNTHASE"/>
    <property type="match status" value="1"/>
</dbReference>
<reference evidence="18 19" key="1">
    <citation type="submission" date="2009-10" db="EMBL/GenBank/DDBJ databases">
        <title>Complete sequence of Halothiobacillus neapolitanus c2.</title>
        <authorList>
            <consortium name="US DOE Joint Genome Institute"/>
            <person name="Lucas S."/>
            <person name="Copeland A."/>
            <person name="Lapidus A."/>
            <person name="Glavina del Rio T."/>
            <person name="Tice H."/>
            <person name="Bruce D."/>
            <person name="Goodwin L."/>
            <person name="Pitluck S."/>
            <person name="Davenport K."/>
            <person name="Brettin T."/>
            <person name="Detter J.C."/>
            <person name="Han C."/>
            <person name="Tapia R."/>
            <person name="Larimer F."/>
            <person name="Land M."/>
            <person name="Hauser L."/>
            <person name="Kyrpides N."/>
            <person name="Mikhailova N."/>
            <person name="Kerfeld C."/>
            <person name="Cannon G."/>
            <person name="Heinhort S."/>
        </authorList>
    </citation>
    <scope>NUCLEOTIDE SEQUENCE [LARGE SCALE GENOMIC DNA]</scope>
    <source>
        <strain evidence="19">ATCC 23641 / c2</strain>
    </source>
</reference>
<dbReference type="GO" id="GO:0005524">
    <property type="term" value="F:ATP binding"/>
    <property type="evidence" value="ECO:0007669"/>
    <property type="project" value="UniProtKB-KW"/>
</dbReference>
<keyword evidence="12" id="KW-1278">Translocase</keyword>
<dbReference type="GO" id="GO:0016887">
    <property type="term" value="F:ATP hydrolysis activity"/>
    <property type="evidence" value="ECO:0007669"/>
    <property type="project" value="InterPro"/>
</dbReference>
<dbReference type="InterPro" id="IPR000194">
    <property type="entry name" value="ATPase_F1/V1/A1_a/bsu_nucl-bd"/>
</dbReference>
<keyword evidence="8" id="KW-0375">Hydrogen ion transport</keyword>
<dbReference type="RefSeq" id="WP_012823329.1">
    <property type="nucleotide sequence ID" value="NC_013422.1"/>
</dbReference>
<evidence type="ECO:0000256" key="15">
    <source>
        <dbReference type="ARBA" id="ARBA00023310"/>
    </source>
</evidence>
<keyword evidence="6" id="KW-0963">Cytoplasm</keyword>
<keyword evidence="18" id="KW-0378">Hydrolase</keyword>
<proteinExistence type="inferred from homology"/>
<dbReference type="FunFam" id="3.40.50.12240:FF:000002">
    <property type="entry name" value="Flagellum-specific ATP synthase FliI"/>
    <property type="match status" value="1"/>
</dbReference>
<dbReference type="EC" id="7.1.2.2" evidence="3"/>
<evidence type="ECO:0000256" key="4">
    <source>
        <dbReference type="ARBA" id="ARBA00020580"/>
    </source>
</evidence>
<dbReference type="GO" id="GO:0044780">
    <property type="term" value="P:bacterial-type flagellum assembly"/>
    <property type="evidence" value="ECO:0007669"/>
    <property type="project" value="InterPro"/>
</dbReference>
<dbReference type="InterPro" id="IPR005714">
    <property type="entry name" value="ATPase_T3SS_FliI/YscN"/>
</dbReference>
<dbReference type="InterPro" id="IPR003593">
    <property type="entry name" value="AAA+_ATPase"/>
</dbReference>
<dbReference type="InterPro" id="IPR050053">
    <property type="entry name" value="ATPase_alpha/beta_chains"/>
</dbReference>
<dbReference type="Pfam" id="PF00006">
    <property type="entry name" value="ATP-synt_ab"/>
    <property type="match status" value="1"/>
</dbReference>
<evidence type="ECO:0000256" key="13">
    <source>
        <dbReference type="ARBA" id="ARBA00023065"/>
    </source>
</evidence>
<keyword evidence="18" id="KW-0966">Cell projection</keyword>
<evidence type="ECO:0000256" key="14">
    <source>
        <dbReference type="ARBA" id="ARBA00023225"/>
    </source>
</evidence>
<dbReference type="GO" id="GO:0030254">
    <property type="term" value="P:protein secretion by the type III secretion system"/>
    <property type="evidence" value="ECO:0007669"/>
    <property type="project" value="InterPro"/>
</dbReference>
<sequence length="465" mass="50112">MTAGRNPAVFDPPSMRVGGVGLDWARHLMGLQARVQRPPLQAEGRIVRVVGLALEASGLTAAIGDQCRIFLDDDPAGRFVDAEVVGFAERNTYLMPLEALRGIAPGCRVQNQGASIRMPLGPELLGRVLDARGQPLDDGPAIFGDIPVDLQGRSNNPLKRRPIREPLDVGVRAINALLTVGRGQRMGIFAGSGVGKSVLLGMMTRYTTAEIIVVGLIGERGREVREFVAEILDDEARSRAIVIAAPADASPLMRLHGASLATAIAEYFREQGHDVLLLMDSLTRYAQAQREIGLAIGEPPATKGYPPSVFARLPALVERAGNGESARGSMTAFYTVLVEGDDQNDPIADAARAILDGHIVLSRAIAERGRYPAIDIEASISRLMPALVSPEHLDLMQRFKQLMSTYNQSRDLLAVGAYRRGHDVRLDRAIDAQPDLEAFISQSIHESADLDSSFAALESLMHSAA</sequence>
<dbReference type="EMBL" id="CP001801">
    <property type="protein sequence ID" value="ACX95293.1"/>
    <property type="molecule type" value="Genomic_DNA"/>
</dbReference>
<name>D0KXX0_HALNC</name>
<evidence type="ECO:0000256" key="3">
    <source>
        <dbReference type="ARBA" id="ARBA00012473"/>
    </source>
</evidence>
<keyword evidence="5" id="KW-0813">Transport</keyword>
<evidence type="ECO:0000313" key="19">
    <source>
        <dbReference type="Proteomes" id="UP000009102"/>
    </source>
</evidence>
<evidence type="ECO:0000256" key="5">
    <source>
        <dbReference type="ARBA" id="ARBA00022448"/>
    </source>
</evidence>
<evidence type="ECO:0000256" key="10">
    <source>
        <dbReference type="ARBA" id="ARBA00022840"/>
    </source>
</evidence>
<comment type="catalytic activity">
    <reaction evidence="16">
        <text>ATP + H2O + cellular proteinSide 1 = ADP + phosphate + cellular proteinSide 2.</text>
        <dbReference type="EC" id="7.4.2.8"/>
    </reaction>
</comment>
<evidence type="ECO:0000256" key="7">
    <source>
        <dbReference type="ARBA" id="ARBA00022741"/>
    </source>
</evidence>
<evidence type="ECO:0000256" key="16">
    <source>
        <dbReference type="ARBA" id="ARBA00034006"/>
    </source>
</evidence>
<evidence type="ECO:0000256" key="6">
    <source>
        <dbReference type="ARBA" id="ARBA00022490"/>
    </source>
</evidence>
<dbReference type="eggNOG" id="COG1157">
    <property type="taxonomic scope" value="Bacteria"/>
</dbReference>
<dbReference type="NCBIfam" id="TIGR03496">
    <property type="entry name" value="FliI_clade1"/>
    <property type="match status" value="1"/>
</dbReference>
<gene>
    <name evidence="18" type="ordered locus">Hneap_0436</name>
</gene>
<dbReference type="CDD" id="cd01136">
    <property type="entry name" value="ATPase_flagellum-secretory_path_III"/>
    <property type="match status" value="1"/>
</dbReference>
<evidence type="ECO:0000256" key="9">
    <source>
        <dbReference type="ARBA" id="ARBA00022795"/>
    </source>
</evidence>
<dbReference type="PROSITE" id="PS00152">
    <property type="entry name" value="ATPASE_ALPHA_BETA"/>
    <property type="match status" value="1"/>
</dbReference>
<dbReference type="InterPro" id="IPR027417">
    <property type="entry name" value="P-loop_NTPase"/>
</dbReference>
<dbReference type="Proteomes" id="UP000009102">
    <property type="component" value="Chromosome"/>
</dbReference>
<comment type="subcellular location">
    <subcellularLocation>
        <location evidence="1">Cytoplasm</location>
    </subcellularLocation>
</comment>
<organism evidence="18 19">
    <name type="scientific">Halothiobacillus neapolitanus (strain ATCC 23641 / DSM 15147 / CIP 104769 / NCIMB 8539 / c2)</name>
    <name type="common">Thiobacillus neapolitanus</name>
    <dbReference type="NCBI Taxonomy" id="555778"/>
    <lineage>
        <taxon>Bacteria</taxon>
        <taxon>Pseudomonadati</taxon>
        <taxon>Pseudomonadota</taxon>
        <taxon>Gammaproteobacteria</taxon>
        <taxon>Chromatiales</taxon>
        <taxon>Halothiobacillaceae</taxon>
        <taxon>Halothiobacillus</taxon>
    </lineage>
</organism>
<keyword evidence="7" id="KW-0547">Nucleotide-binding</keyword>
<dbReference type="InterPro" id="IPR020005">
    <property type="entry name" value="FliI_clade1"/>
</dbReference>
<protein>
    <recommendedName>
        <fullName evidence="4">Flagellum-specific ATP synthase</fullName>
        <ecNumber evidence="3">7.1.2.2</ecNumber>
    </recommendedName>
</protein>
<dbReference type="Gene3D" id="3.40.50.12240">
    <property type="match status" value="1"/>
</dbReference>
<dbReference type="SMART" id="SM00382">
    <property type="entry name" value="AAA"/>
    <property type="match status" value="1"/>
</dbReference>
<dbReference type="CDD" id="cd18117">
    <property type="entry name" value="ATP-synt_flagellum-secretory_path_III_N"/>
    <property type="match status" value="1"/>
</dbReference>
<keyword evidence="18" id="KW-0969">Cilium</keyword>